<feature type="signal peptide" evidence="4">
    <location>
        <begin position="1"/>
        <end position="16"/>
    </location>
</feature>
<organism evidence="6 7">
    <name type="scientific">Mesorhabditis spiculigera</name>
    <dbReference type="NCBI Taxonomy" id="96644"/>
    <lineage>
        <taxon>Eukaryota</taxon>
        <taxon>Metazoa</taxon>
        <taxon>Ecdysozoa</taxon>
        <taxon>Nematoda</taxon>
        <taxon>Chromadorea</taxon>
        <taxon>Rhabditida</taxon>
        <taxon>Rhabditina</taxon>
        <taxon>Rhabditomorpha</taxon>
        <taxon>Rhabditoidea</taxon>
        <taxon>Rhabditidae</taxon>
        <taxon>Mesorhabditinae</taxon>
        <taxon>Mesorhabditis</taxon>
    </lineage>
</organism>
<feature type="domain" description="Carboxylesterase type B" evidence="5">
    <location>
        <begin position="140"/>
        <end position="555"/>
    </location>
</feature>
<feature type="chain" id="PRO_5041481741" description="Carboxylic ester hydrolase" evidence="4">
    <location>
        <begin position="17"/>
        <end position="604"/>
    </location>
</feature>
<accession>A0AA36FUW0</accession>
<keyword evidence="3 4" id="KW-0378">Hydrolase</keyword>
<evidence type="ECO:0000256" key="4">
    <source>
        <dbReference type="RuleBase" id="RU361235"/>
    </source>
</evidence>
<dbReference type="InterPro" id="IPR002018">
    <property type="entry name" value="CarbesteraseB"/>
</dbReference>
<keyword evidence="7" id="KW-1185">Reference proteome</keyword>
<dbReference type="InterPro" id="IPR029058">
    <property type="entry name" value="AB_hydrolase_fold"/>
</dbReference>
<evidence type="ECO:0000313" key="6">
    <source>
        <dbReference type="EMBL" id="CAJ0565867.1"/>
    </source>
</evidence>
<dbReference type="EMBL" id="CATQJA010001121">
    <property type="protein sequence ID" value="CAJ0565867.1"/>
    <property type="molecule type" value="Genomic_DNA"/>
</dbReference>
<keyword evidence="2" id="KW-0719">Serine esterase</keyword>
<feature type="non-terminal residue" evidence="6">
    <location>
        <position position="604"/>
    </location>
</feature>
<reference evidence="6" key="1">
    <citation type="submission" date="2023-06" db="EMBL/GenBank/DDBJ databases">
        <authorList>
            <person name="Delattre M."/>
        </authorList>
    </citation>
    <scope>NUCLEOTIDE SEQUENCE</scope>
    <source>
        <strain evidence="6">AF72</strain>
    </source>
</reference>
<dbReference type="GO" id="GO:0052689">
    <property type="term" value="F:carboxylic ester hydrolase activity"/>
    <property type="evidence" value="ECO:0007669"/>
    <property type="project" value="UniProtKB-KW"/>
</dbReference>
<gene>
    <name evidence="6" type="ORF">MSPICULIGERA_LOCUS4494</name>
</gene>
<feature type="domain" description="Carboxylesterase type B" evidence="5">
    <location>
        <begin position="18"/>
        <end position="138"/>
    </location>
</feature>
<dbReference type="InterPro" id="IPR019819">
    <property type="entry name" value="Carboxylesterase_B_CS"/>
</dbReference>
<evidence type="ECO:0000256" key="2">
    <source>
        <dbReference type="ARBA" id="ARBA00022487"/>
    </source>
</evidence>
<comment type="caution">
    <text evidence="6">The sequence shown here is derived from an EMBL/GenBank/DDBJ whole genome shotgun (WGS) entry which is preliminary data.</text>
</comment>
<sequence>MRILLVVLLLSAQIWAQVTVQTPLGSVTGIHVDYGTNQSALWYGQADIFLGIPFAEPPVGDKRFQFPSPISSYPNGTVNESGFKPACVQPDSGTCSPQGEDCLYLNVFTPQANSPQKYPVMVWIHGGSFAGGCAAQFPYKATSAQKYPVMVWIHGGAFSLGCAQQFPVKGAVRNLVSRGVVVVTIQYRLNIPGFFTTSTDEFPANRGMLDQIEALKWVQNNIQYFGGNPYSVTIFGQSAGSISASAHTYSPLSRGLFQKAISQSGAIFTSLEGSLGTLDLSQQRAMQLCNFTQADWDGKQWDKLKTCFATMNPDKWRNMDAGTLFGWRMLQDNYFLPDTPENMNVDRPLIPIMLGNMHDEFASTWYYQMSAGVTFDTFSRAFVKKVFDDVATIFGARAADVWNVITKSYLKAGATDSDSVSWFRNSTTFFTAASFTQLIVKEIELWRERGNPQVYVYQQTYGSKLSHWGQGSIVAPRLDGYIPVPHSAELPFIWMYEGDWETAISRNLTDPFDFQLGDWYGETWTNFAKYSRPTLDDSWPPMSKTVSHFNIGKPSDGGMRVVPDYRETDRIVFANAIDQLLKMMPSQPIREQDMKLKGAWGANR</sequence>
<dbReference type="PANTHER" id="PTHR11559">
    <property type="entry name" value="CARBOXYLESTERASE"/>
    <property type="match status" value="1"/>
</dbReference>
<dbReference type="Gene3D" id="3.40.50.1820">
    <property type="entry name" value="alpha/beta hydrolase"/>
    <property type="match status" value="2"/>
</dbReference>
<dbReference type="InterPro" id="IPR050309">
    <property type="entry name" value="Type-B_Carboxylest/Lipase"/>
</dbReference>
<dbReference type="AlphaFoldDB" id="A0AA36FUW0"/>
<dbReference type="SUPFAM" id="SSF53474">
    <property type="entry name" value="alpha/beta-Hydrolases"/>
    <property type="match status" value="2"/>
</dbReference>
<evidence type="ECO:0000256" key="3">
    <source>
        <dbReference type="ARBA" id="ARBA00022801"/>
    </source>
</evidence>
<comment type="similarity">
    <text evidence="1 4">Belongs to the type-B carboxylesterase/lipase family.</text>
</comment>
<dbReference type="PROSITE" id="PS00941">
    <property type="entry name" value="CARBOXYLESTERASE_B_2"/>
    <property type="match status" value="1"/>
</dbReference>
<keyword evidence="4" id="KW-0732">Signal</keyword>
<dbReference type="EC" id="3.1.1.-" evidence="4"/>
<evidence type="ECO:0000259" key="5">
    <source>
        <dbReference type="Pfam" id="PF00135"/>
    </source>
</evidence>
<protein>
    <recommendedName>
        <fullName evidence="4">Carboxylic ester hydrolase</fullName>
        <ecNumber evidence="4">3.1.1.-</ecNumber>
    </recommendedName>
</protein>
<name>A0AA36FUW0_9BILA</name>
<evidence type="ECO:0000313" key="7">
    <source>
        <dbReference type="Proteomes" id="UP001177023"/>
    </source>
</evidence>
<dbReference type="InterPro" id="IPR019826">
    <property type="entry name" value="Carboxylesterase_B_AS"/>
</dbReference>
<evidence type="ECO:0000256" key="1">
    <source>
        <dbReference type="ARBA" id="ARBA00005964"/>
    </source>
</evidence>
<proteinExistence type="inferred from homology"/>
<dbReference type="Pfam" id="PF00135">
    <property type="entry name" value="COesterase"/>
    <property type="match status" value="2"/>
</dbReference>
<dbReference type="Proteomes" id="UP001177023">
    <property type="component" value="Unassembled WGS sequence"/>
</dbReference>
<dbReference type="PROSITE" id="PS00122">
    <property type="entry name" value="CARBOXYLESTERASE_B_1"/>
    <property type="match status" value="1"/>
</dbReference>